<dbReference type="SMART" id="SM00730">
    <property type="entry name" value="PSN"/>
    <property type="match status" value="1"/>
</dbReference>
<protein>
    <submittedName>
        <fullName evidence="10">Uncharacterized protein</fullName>
    </submittedName>
</protein>
<feature type="transmembrane region" description="Helical" evidence="9">
    <location>
        <begin position="296"/>
        <end position="319"/>
    </location>
</feature>
<accession>A0A9P6SUI4</accession>
<dbReference type="PANTHER" id="PTHR12174">
    <property type="entry name" value="SIGNAL PEPTIDE PEPTIDASE"/>
    <property type="match status" value="1"/>
</dbReference>
<dbReference type="OrthoDB" id="29661at2759"/>
<feature type="transmembrane region" description="Helical" evidence="9">
    <location>
        <begin position="254"/>
        <end position="275"/>
    </location>
</feature>
<reference evidence="10" key="1">
    <citation type="journal article" date="2020" name="Fungal Divers.">
        <title>Resolving the Mortierellaceae phylogeny through synthesis of multi-gene phylogenetics and phylogenomics.</title>
        <authorList>
            <person name="Vandepol N."/>
            <person name="Liber J."/>
            <person name="Desiro A."/>
            <person name="Na H."/>
            <person name="Kennedy M."/>
            <person name="Barry K."/>
            <person name="Grigoriev I.V."/>
            <person name="Miller A.N."/>
            <person name="O'Donnell K."/>
            <person name="Stajich J.E."/>
            <person name="Bonito G."/>
        </authorList>
    </citation>
    <scope>NUCLEOTIDE SEQUENCE</scope>
    <source>
        <strain evidence="10">MES-2147</strain>
    </source>
</reference>
<name>A0A9P6SUI4_9FUNG</name>
<dbReference type="Proteomes" id="UP000749646">
    <property type="component" value="Unassembled WGS sequence"/>
</dbReference>
<evidence type="ECO:0000256" key="4">
    <source>
        <dbReference type="ARBA" id="ARBA00022801"/>
    </source>
</evidence>
<evidence type="ECO:0000313" key="11">
    <source>
        <dbReference type="Proteomes" id="UP000749646"/>
    </source>
</evidence>
<feature type="transmembrane region" description="Helical" evidence="9">
    <location>
        <begin position="325"/>
        <end position="343"/>
    </location>
</feature>
<dbReference type="GO" id="GO:0033619">
    <property type="term" value="P:membrane protein proteolysis"/>
    <property type="evidence" value="ECO:0007669"/>
    <property type="project" value="TreeGrafter"/>
</dbReference>
<comment type="caution">
    <text evidence="10">The sequence shown here is derived from an EMBL/GenBank/DDBJ whole genome shotgun (WGS) entry which is preliminary data.</text>
</comment>
<dbReference type="PANTHER" id="PTHR12174:SF23">
    <property type="entry name" value="MINOR HISTOCOMPATIBILITY ANTIGEN H13"/>
    <property type="match status" value="1"/>
</dbReference>
<feature type="transmembrane region" description="Helical" evidence="9">
    <location>
        <begin position="12"/>
        <end position="36"/>
    </location>
</feature>
<dbReference type="GO" id="GO:0098553">
    <property type="term" value="C:lumenal side of endoplasmic reticulum membrane"/>
    <property type="evidence" value="ECO:0007669"/>
    <property type="project" value="TreeGrafter"/>
</dbReference>
<dbReference type="GO" id="GO:0006465">
    <property type="term" value="P:signal peptide processing"/>
    <property type="evidence" value="ECO:0007669"/>
    <property type="project" value="TreeGrafter"/>
</dbReference>
<evidence type="ECO:0000313" key="10">
    <source>
        <dbReference type="EMBL" id="KAG0004915.1"/>
    </source>
</evidence>
<comment type="similarity">
    <text evidence="2">Belongs to the peptidase A22B family.</text>
</comment>
<dbReference type="GO" id="GO:0042500">
    <property type="term" value="F:aspartic endopeptidase activity, intramembrane cleaving"/>
    <property type="evidence" value="ECO:0007669"/>
    <property type="project" value="InterPro"/>
</dbReference>
<organism evidence="10 11">
    <name type="scientific">Modicella reniformis</name>
    <dbReference type="NCBI Taxonomy" id="1440133"/>
    <lineage>
        <taxon>Eukaryota</taxon>
        <taxon>Fungi</taxon>
        <taxon>Fungi incertae sedis</taxon>
        <taxon>Mucoromycota</taxon>
        <taxon>Mortierellomycotina</taxon>
        <taxon>Mortierellomycetes</taxon>
        <taxon>Mortierellales</taxon>
        <taxon>Mortierellaceae</taxon>
        <taxon>Modicella</taxon>
    </lineage>
</organism>
<feature type="region of interest" description="Disordered" evidence="8">
    <location>
        <begin position="362"/>
        <end position="387"/>
    </location>
</feature>
<dbReference type="InterPro" id="IPR007369">
    <property type="entry name" value="Peptidase_A22B_SPP"/>
</dbReference>
<feature type="transmembrane region" description="Helical" evidence="9">
    <location>
        <begin position="73"/>
        <end position="90"/>
    </location>
</feature>
<proteinExistence type="inferred from homology"/>
<evidence type="ECO:0000256" key="6">
    <source>
        <dbReference type="ARBA" id="ARBA00022989"/>
    </source>
</evidence>
<feature type="transmembrane region" description="Helical" evidence="9">
    <location>
        <begin position="177"/>
        <end position="195"/>
    </location>
</feature>
<sequence length="411" mass="45353">MTLKYVAVVEKGLYVAYTSLTLLAVVPIYFGSFASLKRWKNPKETRTTVKRQIDGTDESEEDLPSELVSLRDACTLPVLGSVALYGLYLACTQCNKTYVNYVLTAYFGTMGALVTTQAGVSTLTAIIGLLGIKIDDWHINLIRKSQDFYSARFTIVHLFMLAGSILLSGYYVATKDWVASNIFAINFALNAIQVFSLESFKTGLILLSGLSACDVLWSYNPEIMAIVTKNLDVPVKIVFPQLLFGLPAGQAFKFASIGLGDIVIPGLFAALCLRFDQHRAGSKNPELGQSTQFRKPYFTGCIVAYILGLGSMFFINHVTMSTLPALLYLGPACVFSMVLAAAVRGETEEVFKYISEEGRAANRKKNEPMERKRKQQAQAMTSRDTPRVSRLPNVIKEELFVPATSTILVCR</sequence>
<dbReference type="InterPro" id="IPR006639">
    <property type="entry name" value="Preselin/SPP"/>
</dbReference>
<evidence type="ECO:0000256" key="2">
    <source>
        <dbReference type="ARBA" id="ARBA00006859"/>
    </source>
</evidence>
<keyword evidence="11" id="KW-1185">Reference proteome</keyword>
<dbReference type="GO" id="GO:0098554">
    <property type="term" value="C:cytoplasmic side of endoplasmic reticulum membrane"/>
    <property type="evidence" value="ECO:0007669"/>
    <property type="project" value="TreeGrafter"/>
</dbReference>
<keyword evidence="4" id="KW-0378">Hydrolase</keyword>
<keyword evidence="3 9" id="KW-0812">Transmembrane</keyword>
<comment type="subcellular location">
    <subcellularLocation>
        <location evidence="1">Endoplasmic reticulum membrane</location>
        <topology evidence="1">Multi-pass membrane protein</topology>
    </subcellularLocation>
</comment>
<keyword evidence="5" id="KW-0256">Endoplasmic reticulum</keyword>
<evidence type="ECO:0000256" key="5">
    <source>
        <dbReference type="ARBA" id="ARBA00022824"/>
    </source>
</evidence>
<keyword evidence="6 9" id="KW-1133">Transmembrane helix</keyword>
<dbReference type="AlphaFoldDB" id="A0A9P6SUI4"/>
<gene>
    <name evidence="10" type="ORF">BGZ65_012405</name>
</gene>
<feature type="transmembrane region" description="Helical" evidence="9">
    <location>
        <begin position="153"/>
        <end position="171"/>
    </location>
</feature>
<keyword evidence="7 9" id="KW-0472">Membrane</keyword>
<evidence type="ECO:0000256" key="1">
    <source>
        <dbReference type="ARBA" id="ARBA00004477"/>
    </source>
</evidence>
<evidence type="ECO:0000256" key="9">
    <source>
        <dbReference type="SAM" id="Phobius"/>
    </source>
</evidence>
<evidence type="ECO:0000256" key="7">
    <source>
        <dbReference type="ARBA" id="ARBA00023136"/>
    </source>
</evidence>
<dbReference type="EMBL" id="JAAAHW010000226">
    <property type="protein sequence ID" value="KAG0004915.1"/>
    <property type="molecule type" value="Genomic_DNA"/>
</dbReference>
<dbReference type="Pfam" id="PF04258">
    <property type="entry name" value="Peptidase_A22B"/>
    <property type="match status" value="1"/>
</dbReference>
<evidence type="ECO:0000256" key="3">
    <source>
        <dbReference type="ARBA" id="ARBA00022692"/>
    </source>
</evidence>
<evidence type="ECO:0000256" key="8">
    <source>
        <dbReference type="SAM" id="MobiDB-lite"/>
    </source>
</evidence>